<accession>A0A841PLK5</accession>
<protein>
    <submittedName>
        <fullName evidence="10">Uncharacterized membrane protein YcaP (DUF421 family)</fullName>
    </submittedName>
</protein>
<reference evidence="10 11" key="1">
    <citation type="submission" date="2020-08" db="EMBL/GenBank/DDBJ databases">
        <title>Genomic Encyclopedia of Type Strains, Phase IV (KMG-IV): sequencing the most valuable type-strain genomes for metagenomic binning, comparative biology and taxonomic classification.</title>
        <authorList>
            <person name="Goeker M."/>
        </authorList>
    </citation>
    <scope>NUCLEOTIDE SEQUENCE [LARGE SCALE GENOMIC DNA]</scope>
    <source>
        <strain evidence="10 11">DSM 21769</strain>
    </source>
</reference>
<keyword evidence="11" id="KW-1185">Reference proteome</keyword>
<comment type="subcellular location">
    <subcellularLocation>
        <location evidence="1">Cell membrane</location>
        <topology evidence="1">Multi-pass membrane protein</topology>
    </subcellularLocation>
</comment>
<evidence type="ECO:0000259" key="9">
    <source>
        <dbReference type="Pfam" id="PF20730"/>
    </source>
</evidence>
<keyword evidence="4 7" id="KW-0812">Transmembrane</keyword>
<dbReference type="PANTHER" id="PTHR34582">
    <property type="entry name" value="UPF0702 TRANSMEMBRANE PROTEIN YCAP"/>
    <property type="match status" value="1"/>
</dbReference>
<dbReference type="InterPro" id="IPR048454">
    <property type="entry name" value="YetF_N"/>
</dbReference>
<dbReference type="AlphaFoldDB" id="A0A841PLK5"/>
<dbReference type="GO" id="GO:0005886">
    <property type="term" value="C:plasma membrane"/>
    <property type="evidence" value="ECO:0007669"/>
    <property type="project" value="UniProtKB-SubCell"/>
</dbReference>
<evidence type="ECO:0000313" key="11">
    <source>
        <dbReference type="Proteomes" id="UP000568839"/>
    </source>
</evidence>
<keyword evidence="6 7" id="KW-0472">Membrane</keyword>
<evidence type="ECO:0000256" key="2">
    <source>
        <dbReference type="ARBA" id="ARBA00006448"/>
    </source>
</evidence>
<evidence type="ECO:0000256" key="4">
    <source>
        <dbReference type="ARBA" id="ARBA00022692"/>
    </source>
</evidence>
<evidence type="ECO:0000313" key="10">
    <source>
        <dbReference type="EMBL" id="MBB6449639.1"/>
    </source>
</evidence>
<evidence type="ECO:0000259" key="8">
    <source>
        <dbReference type="Pfam" id="PF04239"/>
    </source>
</evidence>
<gene>
    <name evidence="10" type="ORF">HNR44_001617</name>
</gene>
<evidence type="ECO:0000256" key="7">
    <source>
        <dbReference type="SAM" id="Phobius"/>
    </source>
</evidence>
<dbReference type="Gene3D" id="3.30.240.20">
    <property type="entry name" value="bsu07140 like domains"/>
    <property type="match status" value="2"/>
</dbReference>
<dbReference type="InterPro" id="IPR023090">
    <property type="entry name" value="UPF0702_alpha/beta_dom_sf"/>
</dbReference>
<dbReference type="Pfam" id="PF20730">
    <property type="entry name" value="YetF_N"/>
    <property type="match status" value="1"/>
</dbReference>
<dbReference type="RefSeq" id="WP_184403631.1">
    <property type="nucleotide sequence ID" value="NZ_JACHHJ010000002.1"/>
</dbReference>
<keyword evidence="3" id="KW-1003">Cell membrane</keyword>
<evidence type="ECO:0000256" key="5">
    <source>
        <dbReference type="ARBA" id="ARBA00022989"/>
    </source>
</evidence>
<proteinExistence type="inferred from homology"/>
<evidence type="ECO:0000256" key="6">
    <source>
        <dbReference type="ARBA" id="ARBA00023136"/>
    </source>
</evidence>
<feature type="transmembrane region" description="Helical" evidence="7">
    <location>
        <begin position="58"/>
        <end position="78"/>
    </location>
</feature>
<dbReference type="Pfam" id="PF04239">
    <property type="entry name" value="DUF421"/>
    <property type="match status" value="1"/>
</dbReference>
<dbReference type="EMBL" id="JACHHJ010000002">
    <property type="protein sequence ID" value="MBB6449639.1"/>
    <property type="molecule type" value="Genomic_DNA"/>
</dbReference>
<feature type="domain" description="YetF-like N-terminal transmembrane" evidence="9">
    <location>
        <begin position="3"/>
        <end position="78"/>
    </location>
</feature>
<sequence>MEYLSTTVELVIGFIALLIMTKLLGKSTLSQITPFDFISALILGELVGNAIYDQQAKLGIILFSVALWGLLIYIIEWLTQRFRGTRKILEGKPSVLIRNGHLDRQEMKKNKLDINQLQHLLREQKVFSIREVAYAIFETNGTVSVLSKSNYENPTKADLQVPPTAAYLPVTFINDGHVDWENLEKFGYNGEWLMNKLRKYGIEEYKDVFYFEWKEDEGEFIERM</sequence>
<keyword evidence="5 7" id="KW-1133">Transmembrane helix</keyword>
<dbReference type="InterPro" id="IPR007353">
    <property type="entry name" value="DUF421"/>
</dbReference>
<feature type="transmembrane region" description="Helical" evidence="7">
    <location>
        <begin position="32"/>
        <end position="52"/>
    </location>
</feature>
<evidence type="ECO:0000256" key="1">
    <source>
        <dbReference type="ARBA" id="ARBA00004651"/>
    </source>
</evidence>
<evidence type="ECO:0000256" key="3">
    <source>
        <dbReference type="ARBA" id="ARBA00022475"/>
    </source>
</evidence>
<comment type="similarity">
    <text evidence="2">Belongs to the UPF0702 family.</text>
</comment>
<comment type="caution">
    <text evidence="10">The sequence shown here is derived from an EMBL/GenBank/DDBJ whole genome shotgun (WGS) entry which is preliminary data.</text>
</comment>
<dbReference type="PANTHER" id="PTHR34582:SF5">
    <property type="entry name" value="UPF0702 TRANSMEMBRANE PROTEIN YETF"/>
    <property type="match status" value="1"/>
</dbReference>
<dbReference type="Proteomes" id="UP000568839">
    <property type="component" value="Unassembled WGS sequence"/>
</dbReference>
<name>A0A841PLK5_9BACL</name>
<feature type="transmembrane region" description="Helical" evidence="7">
    <location>
        <begin position="6"/>
        <end position="25"/>
    </location>
</feature>
<organism evidence="10 11">
    <name type="scientific">Geomicrobium halophilum</name>
    <dbReference type="NCBI Taxonomy" id="549000"/>
    <lineage>
        <taxon>Bacteria</taxon>
        <taxon>Bacillati</taxon>
        <taxon>Bacillota</taxon>
        <taxon>Bacilli</taxon>
        <taxon>Bacillales</taxon>
        <taxon>Geomicrobium</taxon>
    </lineage>
</organism>
<feature type="domain" description="YetF C-terminal" evidence="8">
    <location>
        <begin position="81"/>
        <end position="214"/>
    </location>
</feature>